<dbReference type="InterPro" id="IPR036374">
    <property type="entry name" value="OxRdtase_Mopterin-bd_sf"/>
</dbReference>
<accession>A0A1F6D3E8</accession>
<proteinExistence type="predicted"/>
<comment type="caution">
    <text evidence="4">The sequence shown here is derived from an EMBL/GenBank/DDBJ whole genome shotgun (WGS) entry which is preliminary data.</text>
</comment>
<dbReference type="Pfam" id="PF01903">
    <property type="entry name" value="CbiX"/>
    <property type="match status" value="1"/>
</dbReference>
<evidence type="ECO:0000313" key="5">
    <source>
        <dbReference type="Proteomes" id="UP000178606"/>
    </source>
</evidence>
<evidence type="ECO:0000259" key="3">
    <source>
        <dbReference type="Pfam" id="PF00174"/>
    </source>
</evidence>
<organism evidence="4 5">
    <name type="scientific">Handelsmanbacteria sp. (strain RIFCSPLOWO2_12_FULL_64_10)</name>
    <dbReference type="NCBI Taxonomy" id="1817868"/>
    <lineage>
        <taxon>Bacteria</taxon>
        <taxon>Candidatus Handelsmaniibacteriota</taxon>
    </lineage>
</organism>
<reference evidence="4 5" key="1">
    <citation type="journal article" date="2016" name="Nat. Commun.">
        <title>Thousands of microbial genomes shed light on interconnected biogeochemical processes in an aquifer system.</title>
        <authorList>
            <person name="Anantharaman K."/>
            <person name="Brown C.T."/>
            <person name="Hug L.A."/>
            <person name="Sharon I."/>
            <person name="Castelle C.J."/>
            <person name="Probst A.J."/>
            <person name="Thomas B.C."/>
            <person name="Singh A."/>
            <person name="Wilkins M.J."/>
            <person name="Karaoz U."/>
            <person name="Brodie E.L."/>
            <person name="Williams K.H."/>
            <person name="Hubbard S.S."/>
            <person name="Banfield J.F."/>
        </authorList>
    </citation>
    <scope>NUCLEOTIDE SEQUENCE [LARGE SCALE GENOMIC DNA]</scope>
    <source>
        <strain evidence="5">RIFCSPLOWO2_12_FULL_64_10</strain>
    </source>
</reference>
<feature type="domain" description="Oxidoreductase molybdopterin-binding" evidence="3">
    <location>
        <begin position="164"/>
        <end position="247"/>
    </location>
</feature>
<dbReference type="Pfam" id="PF00174">
    <property type="entry name" value="Oxidored_molyb"/>
    <property type="match status" value="1"/>
</dbReference>
<sequence length="248" mass="26141">MKRALLIAGTGSEASPEVLRVVEAVRRRTDYDVVKAIRLEEGALAEGIASAAAGGATQVVVVPYVLALDTGGRDGLRRGVEEARRRHPGVEVAPAEPLGADERVADLVCDRARVAEMKMASAGAVLTVDGMVRNPLGLTYADLRAAPEQIEDVSARAPGRKGAGLRVETVLRKADPEPSAGQITFHSADGGFEASVSIQEARERGILIYRLGEDPLPEGLGGPVRLVIPGTEDVCNNVKQVVRVEVKA</sequence>
<keyword evidence="2" id="KW-0456">Lyase</keyword>
<dbReference type="GO" id="GO:0046872">
    <property type="term" value="F:metal ion binding"/>
    <property type="evidence" value="ECO:0007669"/>
    <property type="project" value="UniProtKB-KW"/>
</dbReference>
<dbReference type="GO" id="GO:0016829">
    <property type="term" value="F:lyase activity"/>
    <property type="evidence" value="ECO:0007669"/>
    <property type="project" value="UniProtKB-KW"/>
</dbReference>
<gene>
    <name evidence="4" type="ORF">A3F84_21210</name>
</gene>
<dbReference type="AlphaFoldDB" id="A0A1F6D3E8"/>
<evidence type="ECO:0000256" key="1">
    <source>
        <dbReference type="ARBA" id="ARBA00022723"/>
    </source>
</evidence>
<protein>
    <recommendedName>
        <fullName evidence="3">Oxidoreductase molybdopterin-binding domain-containing protein</fullName>
    </recommendedName>
</protein>
<dbReference type="SUPFAM" id="SSF56524">
    <property type="entry name" value="Oxidoreductase molybdopterin-binding domain"/>
    <property type="match status" value="1"/>
</dbReference>
<dbReference type="Gene3D" id="3.90.420.10">
    <property type="entry name" value="Oxidoreductase, molybdopterin-binding domain"/>
    <property type="match status" value="1"/>
</dbReference>
<dbReference type="EMBL" id="MFKF01000055">
    <property type="protein sequence ID" value="OGG55949.1"/>
    <property type="molecule type" value="Genomic_DNA"/>
</dbReference>
<dbReference type="InterPro" id="IPR000572">
    <property type="entry name" value="OxRdtase_Mopterin-bd_dom"/>
</dbReference>
<dbReference type="SUPFAM" id="SSF53800">
    <property type="entry name" value="Chelatase"/>
    <property type="match status" value="1"/>
</dbReference>
<keyword evidence="1" id="KW-0479">Metal-binding</keyword>
<evidence type="ECO:0000313" key="4">
    <source>
        <dbReference type="EMBL" id="OGG55949.1"/>
    </source>
</evidence>
<dbReference type="InterPro" id="IPR002762">
    <property type="entry name" value="CbiX-like"/>
</dbReference>
<name>A0A1F6D3E8_HANXR</name>
<dbReference type="Proteomes" id="UP000178606">
    <property type="component" value="Unassembled WGS sequence"/>
</dbReference>
<dbReference type="Gene3D" id="3.40.50.1400">
    <property type="match status" value="1"/>
</dbReference>
<evidence type="ECO:0000256" key="2">
    <source>
        <dbReference type="ARBA" id="ARBA00023239"/>
    </source>
</evidence>